<sequence length="416" mass="46151">MRLAFWFVIFLENYQLSHSQEVSSCASHLPDLSVNENAPVGEVILQMEVGPGESVEIDFNRQRNFYNTENTAVFSEAFHFIPADGSNQRRCTYQEDNATDEISICNITLATSLHPENIREQTGTSPADRDANSLILFYELTCYLSATLFYPLELLTTVEFTNEFSPVFKKALYTSTFHIINLLKGFHLLSLGSAATDDDVGLDGRVDYVASNGTDLIGVERTEVVLQRNITLEDVAEDTNLYFNLTACDRGDPKKCADTIFILKVFGLHEVQGEETKKEEKEEEDEEEEEEDEKEVIEADEDREVTTSKPDEVRTLTASRNDGKNITITNNGVKSSNLQILVGIAGSIAALLAACLLIWCCVTRKKDKKPEEPEKPKADPALPVTPGDLTPRNLSASISHEEVSSGGESVSENSES</sequence>
<feature type="region of interest" description="Disordered" evidence="1">
    <location>
        <begin position="368"/>
        <end position="416"/>
    </location>
</feature>
<keyword evidence="2" id="KW-1133">Transmembrane helix</keyword>
<evidence type="ECO:0000256" key="2">
    <source>
        <dbReference type="SAM" id="Phobius"/>
    </source>
</evidence>
<feature type="chain" id="PRO_5042865680" evidence="3">
    <location>
        <begin position="20"/>
        <end position="416"/>
    </location>
</feature>
<keyword evidence="2" id="KW-0472">Membrane</keyword>
<evidence type="ECO:0000313" key="5">
    <source>
        <dbReference type="Proteomes" id="UP001374579"/>
    </source>
</evidence>
<gene>
    <name evidence="4" type="ORF">V1264_010690</name>
</gene>
<keyword evidence="3" id="KW-0732">Signal</keyword>
<evidence type="ECO:0000256" key="3">
    <source>
        <dbReference type="SAM" id="SignalP"/>
    </source>
</evidence>
<feature type="compositionally biased region" description="Acidic residues" evidence="1">
    <location>
        <begin position="281"/>
        <end position="303"/>
    </location>
</feature>
<keyword evidence="2" id="KW-0812">Transmembrane</keyword>
<protein>
    <submittedName>
        <fullName evidence="4">Uncharacterized protein</fullName>
    </submittedName>
</protein>
<evidence type="ECO:0000256" key="1">
    <source>
        <dbReference type="SAM" id="MobiDB-lite"/>
    </source>
</evidence>
<comment type="caution">
    <text evidence="4">The sequence shown here is derived from an EMBL/GenBank/DDBJ whole genome shotgun (WGS) entry which is preliminary data.</text>
</comment>
<name>A0AAN9G0S4_9CAEN</name>
<feature type="signal peptide" evidence="3">
    <location>
        <begin position="1"/>
        <end position="19"/>
    </location>
</feature>
<proteinExistence type="predicted"/>
<dbReference type="AlphaFoldDB" id="A0AAN9G0S4"/>
<reference evidence="4 5" key="1">
    <citation type="submission" date="2024-02" db="EMBL/GenBank/DDBJ databases">
        <title>Chromosome-scale genome assembly of the rough periwinkle Littorina saxatilis.</title>
        <authorList>
            <person name="De Jode A."/>
            <person name="Faria R."/>
            <person name="Formenti G."/>
            <person name="Sims Y."/>
            <person name="Smith T.P."/>
            <person name="Tracey A."/>
            <person name="Wood J.M.D."/>
            <person name="Zagrodzka Z.B."/>
            <person name="Johannesson K."/>
            <person name="Butlin R.K."/>
            <person name="Leder E.H."/>
        </authorList>
    </citation>
    <scope>NUCLEOTIDE SEQUENCE [LARGE SCALE GENOMIC DNA]</scope>
    <source>
        <strain evidence="4">Snail1</strain>
        <tissue evidence="4">Muscle</tissue>
    </source>
</reference>
<feature type="transmembrane region" description="Helical" evidence="2">
    <location>
        <begin position="340"/>
        <end position="362"/>
    </location>
</feature>
<dbReference type="EMBL" id="JBAMIC010000024">
    <property type="protein sequence ID" value="KAK7090961.1"/>
    <property type="molecule type" value="Genomic_DNA"/>
</dbReference>
<accession>A0AAN9G0S4</accession>
<feature type="region of interest" description="Disordered" evidence="1">
    <location>
        <begin position="273"/>
        <end position="326"/>
    </location>
</feature>
<feature type="compositionally biased region" description="Polar residues" evidence="1">
    <location>
        <begin position="316"/>
        <end position="326"/>
    </location>
</feature>
<feature type="compositionally biased region" description="Basic and acidic residues" evidence="1">
    <location>
        <begin position="368"/>
        <end position="378"/>
    </location>
</feature>
<dbReference type="Proteomes" id="UP001374579">
    <property type="component" value="Unassembled WGS sequence"/>
</dbReference>
<feature type="compositionally biased region" description="Low complexity" evidence="1">
    <location>
        <begin position="404"/>
        <end position="416"/>
    </location>
</feature>
<keyword evidence="5" id="KW-1185">Reference proteome</keyword>
<feature type="compositionally biased region" description="Basic and acidic residues" evidence="1">
    <location>
        <begin position="304"/>
        <end position="314"/>
    </location>
</feature>
<organism evidence="4 5">
    <name type="scientific">Littorina saxatilis</name>
    <dbReference type="NCBI Taxonomy" id="31220"/>
    <lineage>
        <taxon>Eukaryota</taxon>
        <taxon>Metazoa</taxon>
        <taxon>Spiralia</taxon>
        <taxon>Lophotrochozoa</taxon>
        <taxon>Mollusca</taxon>
        <taxon>Gastropoda</taxon>
        <taxon>Caenogastropoda</taxon>
        <taxon>Littorinimorpha</taxon>
        <taxon>Littorinoidea</taxon>
        <taxon>Littorinidae</taxon>
        <taxon>Littorina</taxon>
    </lineage>
</organism>
<evidence type="ECO:0000313" key="4">
    <source>
        <dbReference type="EMBL" id="KAK7090961.1"/>
    </source>
</evidence>